<organism evidence="2 3">
    <name type="scientific">Negativicoccus succinicivorans</name>
    <dbReference type="NCBI Taxonomy" id="620903"/>
    <lineage>
        <taxon>Bacteria</taxon>
        <taxon>Bacillati</taxon>
        <taxon>Bacillota</taxon>
        <taxon>Negativicutes</taxon>
        <taxon>Veillonellales</taxon>
        <taxon>Veillonellaceae</taxon>
        <taxon>Negativicoccus</taxon>
    </lineage>
</organism>
<dbReference type="RefSeq" id="WP_159822188.1">
    <property type="nucleotide sequence ID" value="NZ_CABWNB010000001.1"/>
</dbReference>
<comment type="caution">
    <text evidence="2">The sequence shown here is derived from an EMBL/GenBank/DDBJ whole genome shotgun (WGS) entry which is preliminary data.</text>
</comment>
<evidence type="ECO:0000313" key="2">
    <source>
        <dbReference type="EMBL" id="MBB6476988.1"/>
    </source>
</evidence>
<dbReference type="EMBL" id="JACHHI010000001">
    <property type="protein sequence ID" value="MBB6476988.1"/>
    <property type="molecule type" value="Genomic_DNA"/>
</dbReference>
<protein>
    <submittedName>
        <fullName evidence="2">SPP1 family phage portal protein</fullName>
    </submittedName>
</protein>
<keyword evidence="3" id="KW-1185">Reference proteome</keyword>
<dbReference type="OrthoDB" id="1697867at2"/>
<gene>
    <name evidence="2" type="ORF">HNR45_000010</name>
</gene>
<dbReference type="Pfam" id="PF05133">
    <property type="entry name" value="SPP1_portal"/>
    <property type="match status" value="1"/>
</dbReference>
<sequence length="495" mass="56291">MSILETLRNFGRGQSLVKEEKTVLFNDAMTEVEFLEKEIKAFLTSGKRRQMIEGAAYYNGVHDVAEKVRTAIGENGQPEAIHNLPNNRVTYNTYANLVDQKANYLLANPIEPQTDEEDFKEKVAAILDTAFDKRIRAIGVDALNCGIGYLLVYVADGELKYKRLKPYEVLPFWKDEEHEELDAFIRIYGVEEYKGREKKTVQHVEYYTLDGVKYFIYTDAGKLEPDINREDETYLTYKSADGVKGFNWARLPLIAFKYNANEQPLLARVKSLQDALNDMVSGVLDRIQEDSRNTILVVKNYEGTKADEFRHNLSQYGVVFVRTEDGAEGGVDTLQIEVNPGNYEIVIKLLKKAIIECGRGYDAKDDRLGGNANQLNIKSMYSDIDLDADSMQLEFSVALDRLLYFVGLVADGFRVIKHKPVLWKFNRDIIINEADTIANARDSVGILSMRTIVANHPWTADANDELRQIEKERSETIPALEDYAKPTETGENTEE</sequence>
<dbReference type="Proteomes" id="UP000591941">
    <property type="component" value="Unassembled WGS sequence"/>
</dbReference>
<accession>A0A841R2A3</accession>
<dbReference type="InterPro" id="IPR021145">
    <property type="entry name" value="Portal_protein_SPP1_Gp6-like"/>
</dbReference>
<evidence type="ECO:0000313" key="3">
    <source>
        <dbReference type="Proteomes" id="UP000591941"/>
    </source>
</evidence>
<reference evidence="2 3" key="1">
    <citation type="submission" date="2020-08" db="EMBL/GenBank/DDBJ databases">
        <title>Genomic Encyclopedia of Type Strains, Phase IV (KMG-IV): sequencing the most valuable type-strain genomes for metagenomic binning, comparative biology and taxonomic classification.</title>
        <authorList>
            <person name="Goeker M."/>
        </authorList>
    </citation>
    <scope>NUCLEOTIDE SEQUENCE [LARGE SCALE GENOMIC DNA]</scope>
    <source>
        <strain evidence="2 3">DSM 21255</strain>
    </source>
</reference>
<name>A0A841R2A3_9FIRM</name>
<proteinExistence type="predicted"/>
<dbReference type="GeneID" id="93485299"/>
<dbReference type="AlphaFoldDB" id="A0A841R2A3"/>
<evidence type="ECO:0000256" key="1">
    <source>
        <dbReference type="SAM" id="MobiDB-lite"/>
    </source>
</evidence>
<feature type="region of interest" description="Disordered" evidence="1">
    <location>
        <begin position="472"/>
        <end position="495"/>
    </location>
</feature>